<proteinExistence type="predicted"/>
<evidence type="ECO:0000313" key="2">
    <source>
        <dbReference type="Proteomes" id="UP000243688"/>
    </source>
</evidence>
<comment type="caution">
    <text evidence="1">The sequence shown here is derived from an EMBL/GenBank/DDBJ whole genome shotgun (WGS) entry which is preliminary data.</text>
</comment>
<protein>
    <submittedName>
        <fullName evidence="1">Uncharacterized protein</fullName>
    </submittedName>
</protein>
<reference evidence="1 2" key="1">
    <citation type="submission" date="2016-12" db="EMBL/GenBank/DDBJ databases">
        <title>Candidatus Reconcilibacillus cellulovorans genome.</title>
        <authorList>
            <person name="Kolinko S."/>
            <person name="Wu Y.-W."/>
            <person name="Tachea F."/>
            <person name="Denzel E."/>
            <person name="Hiras J."/>
            <person name="Baecker N."/>
            <person name="Chan L.J."/>
            <person name="Eichorst S.A."/>
            <person name="Frey D."/>
            <person name="Adams P.D."/>
            <person name="Pray T."/>
            <person name="Tanjore D."/>
            <person name="Petzold C.J."/>
            <person name="Gladden J.M."/>
            <person name="Simmons B.A."/>
            <person name="Singer S.W."/>
        </authorList>
    </citation>
    <scope>NUCLEOTIDE SEQUENCE [LARGE SCALE GENOMIC DNA]</scope>
    <source>
        <strain evidence="1">JTherm</strain>
    </source>
</reference>
<dbReference type="EMBL" id="MOXJ01000023">
    <property type="protein sequence ID" value="PDO09933.1"/>
    <property type="molecule type" value="Genomic_DNA"/>
</dbReference>
<accession>A0A2A6DYW0</accession>
<dbReference type="AlphaFoldDB" id="A0A2A6DYW0"/>
<evidence type="ECO:0000313" key="1">
    <source>
        <dbReference type="EMBL" id="PDO09933.1"/>
    </source>
</evidence>
<sequence length="71" mass="7436">MVSKRLFIEELEEVPSSSPLFAAGAGTDAVATTLAVGEECGPVYTTLAIGEESGPIYTTMAIGEEGCWPKR</sequence>
<gene>
    <name evidence="1" type="ORF">BLM47_09815</name>
</gene>
<dbReference type="Proteomes" id="UP000243688">
    <property type="component" value="Unassembled WGS sequence"/>
</dbReference>
<name>A0A2A6DYW0_9BACL</name>
<organism evidence="1 2">
    <name type="scientific">Candidatus Reconcilbacillus cellulovorans</name>
    <dbReference type="NCBI Taxonomy" id="1906605"/>
    <lineage>
        <taxon>Bacteria</taxon>
        <taxon>Bacillati</taxon>
        <taxon>Bacillota</taxon>
        <taxon>Bacilli</taxon>
        <taxon>Bacillales</taxon>
        <taxon>Paenibacillaceae</taxon>
        <taxon>Candidatus Reconcilbacillus</taxon>
    </lineage>
</organism>